<dbReference type="Proteomes" id="UP001457282">
    <property type="component" value="Unassembled WGS sequence"/>
</dbReference>
<dbReference type="InterPro" id="IPR050823">
    <property type="entry name" value="Plant_Ser_Thr_Prot_Kinase"/>
</dbReference>
<dbReference type="PANTHER" id="PTHR45621">
    <property type="entry name" value="OS01G0588500 PROTEIN-RELATED"/>
    <property type="match status" value="1"/>
</dbReference>
<dbReference type="Gene3D" id="1.10.510.10">
    <property type="entry name" value="Transferase(Phosphotransferase) domain 1"/>
    <property type="match status" value="1"/>
</dbReference>
<dbReference type="EMBL" id="JBEDUW010000007">
    <property type="protein sequence ID" value="KAK9913538.1"/>
    <property type="molecule type" value="Genomic_DNA"/>
</dbReference>
<protein>
    <submittedName>
        <fullName evidence="2">Uncharacterized protein</fullName>
    </submittedName>
</protein>
<evidence type="ECO:0000313" key="3">
    <source>
        <dbReference type="Proteomes" id="UP001457282"/>
    </source>
</evidence>
<proteinExistence type="predicted"/>
<sequence>MGCVWIGVVMLEMLSGRRALDMNRPTQEHNLVEWAKSYHVSKRRVLQIIDARVEGQYSVAAALKAADLAFRCLSADPKLRPNMNDVVKTLEQLQESGEMENARCYCIPSRWKCE</sequence>
<dbReference type="SUPFAM" id="SSF56112">
    <property type="entry name" value="Protein kinase-like (PK-like)"/>
    <property type="match status" value="1"/>
</dbReference>
<dbReference type="InterPro" id="IPR011009">
    <property type="entry name" value="Kinase-like_dom_sf"/>
</dbReference>
<name>A0AAW1W3X2_RUBAR</name>
<keyword evidence="3" id="KW-1185">Reference proteome</keyword>
<accession>A0AAW1W3X2</accession>
<comment type="caution">
    <text evidence="2">The sequence shown here is derived from an EMBL/GenBank/DDBJ whole genome shotgun (WGS) entry which is preliminary data.</text>
</comment>
<keyword evidence="1" id="KW-0732">Signal</keyword>
<dbReference type="AlphaFoldDB" id="A0AAW1W3X2"/>
<evidence type="ECO:0000256" key="1">
    <source>
        <dbReference type="SAM" id="SignalP"/>
    </source>
</evidence>
<feature type="signal peptide" evidence="1">
    <location>
        <begin position="1"/>
        <end position="19"/>
    </location>
</feature>
<evidence type="ECO:0000313" key="2">
    <source>
        <dbReference type="EMBL" id="KAK9913538.1"/>
    </source>
</evidence>
<feature type="chain" id="PRO_5043934814" evidence="1">
    <location>
        <begin position="20"/>
        <end position="114"/>
    </location>
</feature>
<gene>
    <name evidence="2" type="ORF">M0R45_037351</name>
</gene>
<reference evidence="2 3" key="1">
    <citation type="journal article" date="2023" name="G3 (Bethesda)">
        <title>A chromosome-length genome assembly and annotation of blackberry (Rubus argutus, cv. 'Hillquist').</title>
        <authorList>
            <person name="Bruna T."/>
            <person name="Aryal R."/>
            <person name="Dudchenko O."/>
            <person name="Sargent D.J."/>
            <person name="Mead D."/>
            <person name="Buti M."/>
            <person name="Cavallini A."/>
            <person name="Hytonen T."/>
            <person name="Andres J."/>
            <person name="Pham M."/>
            <person name="Weisz D."/>
            <person name="Mascagni F."/>
            <person name="Usai G."/>
            <person name="Natali L."/>
            <person name="Bassil N."/>
            <person name="Fernandez G.E."/>
            <person name="Lomsadze A."/>
            <person name="Armour M."/>
            <person name="Olukolu B."/>
            <person name="Poorten T."/>
            <person name="Britton C."/>
            <person name="Davik J."/>
            <person name="Ashrafi H."/>
            <person name="Aiden E.L."/>
            <person name="Borodovsky M."/>
            <person name="Worthington M."/>
        </authorList>
    </citation>
    <scope>NUCLEOTIDE SEQUENCE [LARGE SCALE GENOMIC DNA]</scope>
    <source>
        <strain evidence="2">PI 553951</strain>
    </source>
</reference>
<organism evidence="2 3">
    <name type="scientific">Rubus argutus</name>
    <name type="common">Southern blackberry</name>
    <dbReference type="NCBI Taxonomy" id="59490"/>
    <lineage>
        <taxon>Eukaryota</taxon>
        <taxon>Viridiplantae</taxon>
        <taxon>Streptophyta</taxon>
        <taxon>Embryophyta</taxon>
        <taxon>Tracheophyta</taxon>
        <taxon>Spermatophyta</taxon>
        <taxon>Magnoliopsida</taxon>
        <taxon>eudicotyledons</taxon>
        <taxon>Gunneridae</taxon>
        <taxon>Pentapetalae</taxon>
        <taxon>rosids</taxon>
        <taxon>fabids</taxon>
        <taxon>Rosales</taxon>
        <taxon>Rosaceae</taxon>
        <taxon>Rosoideae</taxon>
        <taxon>Rosoideae incertae sedis</taxon>
        <taxon>Rubus</taxon>
    </lineage>
</organism>